<feature type="compositionally biased region" description="Pro residues" evidence="1">
    <location>
        <begin position="598"/>
        <end position="608"/>
    </location>
</feature>
<evidence type="ECO:0000313" key="4">
    <source>
        <dbReference type="Proteomes" id="UP000800041"/>
    </source>
</evidence>
<evidence type="ECO:0000256" key="1">
    <source>
        <dbReference type="SAM" id="MobiDB-lite"/>
    </source>
</evidence>
<reference evidence="3" key="1">
    <citation type="journal article" date="2020" name="Stud. Mycol.">
        <title>101 Dothideomycetes genomes: a test case for predicting lifestyles and emergence of pathogens.</title>
        <authorList>
            <person name="Haridas S."/>
            <person name="Albert R."/>
            <person name="Binder M."/>
            <person name="Bloem J."/>
            <person name="Labutti K."/>
            <person name="Salamov A."/>
            <person name="Andreopoulos B."/>
            <person name="Baker S."/>
            <person name="Barry K."/>
            <person name="Bills G."/>
            <person name="Bluhm B."/>
            <person name="Cannon C."/>
            <person name="Castanera R."/>
            <person name="Culley D."/>
            <person name="Daum C."/>
            <person name="Ezra D."/>
            <person name="Gonzalez J."/>
            <person name="Henrissat B."/>
            <person name="Kuo A."/>
            <person name="Liang C."/>
            <person name="Lipzen A."/>
            <person name="Lutzoni F."/>
            <person name="Magnuson J."/>
            <person name="Mondo S."/>
            <person name="Nolan M."/>
            <person name="Ohm R."/>
            <person name="Pangilinan J."/>
            <person name="Park H.-J."/>
            <person name="Ramirez L."/>
            <person name="Alfaro M."/>
            <person name="Sun H."/>
            <person name="Tritt A."/>
            <person name="Yoshinaga Y."/>
            <person name="Zwiers L.-H."/>
            <person name="Turgeon B."/>
            <person name="Goodwin S."/>
            <person name="Spatafora J."/>
            <person name="Crous P."/>
            <person name="Grigoriev I."/>
        </authorList>
    </citation>
    <scope>NUCLEOTIDE SEQUENCE</scope>
    <source>
        <strain evidence="3">CBS 113979</strain>
    </source>
</reference>
<dbReference type="AlphaFoldDB" id="A0A6G1H1Y5"/>
<protein>
    <recommendedName>
        <fullName evidence="5">Extracellular membrane protein CFEM domain-containing protein</fullName>
    </recommendedName>
</protein>
<name>A0A6G1H1Y5_9PEZI</name>
<evidence type="ECO:0000256" key="2">
    <source>
        <dbReference type="SAM" id="SignalP"/>
    </source>
</evidence>
<feature type="region of interest" description="Disordered" evidence="1">
    <location>
        <begin position="565"/>
        <end position="610"/>
    </location>
</feature>
<gene>
    <name evidence="3" type="ORF">K402DRAFT_392884</name>
</gene>
<organism evidence="3 4">
    <name type="scientific">Aulographum hederae CBS 113979</name>
    <dbReference type="NCBI Taxonomy" id="1176131"/>
    <lineage>
        <taxon>Eukaryota</taxon>
        <taxon>Fungi</taxon>
        <taxon>Dikarya</taxon>
        <taxon>Ascomycota</taxon>
        <taxon>Pezizomycotina</taxon>
        <taxon>Dothideomycetes</taxon>
        <taxon>Pleosporomycetidae</taxon>
        <taxon>Aulographales</taxon>
        <taxon>Aulographaceae</taxon>
    </lineage>
</organism>
<evidence type="ECO:0000313" key="3">
    <source>
        <dbReference type="EMBL" id="KAF1987185.1"/>
    </source>
</evidence>
<feature type="signal peptide" evidence="2">
    <location>
        <begin position="1"/>
        <end position="19"/>
    </location>
</feature>
<keyword evidence="4" id="KW-1185">Reference proteome</keyword>
<feature type="region of interest" description="Disordered" evidence="1">
    <location>
        <begin position="184"/>
        <end position="338"/>
    </location>
</feature>
<accession>A0A6G1H1Y5</accession>
<feature type="compositionally biased region" description="Low complexity" evidence="1">
    <location>
        <begin position="185"/>
        <end position="338"/>
    </location>
</feature>
<feature type="compositionally biased region" description="Pro residues" evidence="1">
    <location>
        <begin position="568"/>
        <end position="577"/>
    </location>
</feature>
<evidence type="ECO:0008006" key="5">
    <source>
        <dbReference type="Google" id="ProtNLM"/>
    </source>
</evidence>
<dbReference type="Proteomes" id="UP000800041">
    <property type="component" value="Unassembled WGS sequence"/>
</dbReference>
<keyword evidence="2" id="KW-0732">Signal</keyword>
<sequence>MKFSSTTLLACGLVGYASATWDVRAPKYDCPANTDNQCTEPESSGFDWGNLPTGPVSSYNGYDFSGFQCTNKFGKRDTLSKRTFGSKCIEGRASKETGPSFSCGSDKKFSISEMQVSSSEDADVEFHYGMEDGSTCKQTVPCKSGGSVVQNSQCGGAKSVTVKLPQHGEKEGCDIGLHSIGFDCSPPSSTVPPSSSTAPPSSVYSSIPTTSSTPEVSTSSSAPVISSTPVTSSSVEIPSSSSIPAPPSSSVEIPSSSSIPAPPSSYEVPSSSVEIPSSSSVPAPPSSYEVPSSSVEIPSSSSIPAPPSSYEVPSSSVEIPSSSIPAPPSSYEVPSSSAPAVSSVPVNSSIPVPSFPITSVPVVSTTPVASTSAPVESSPVPAAPCPPVVPRCLNSWMFQTGCKDNSDASCYCKHADTVCKVFDCMAAWGESEEEIQQAMSYFVGICAAFAPENPAVVTCVPTSVTVGPTPPPSSVPVASSALPAVPSLPPVDVTTEIVTSYVTTCPIGQTVTTGSVTSVLTTPVVSTIYTTSTSTICTKCQAPPTPSAPAPPVVPSSVPGISTAPVPTSIPAPPAPPAVSSGPIAPPPAPPAVSSGPVAPPAPAPAPTSAPAVPYTTVTISQVVTVPCTYSTGESAGNTIPSSSTTSMLSTEVTVPQVGFTSSGSSVGLIPAGTPAPAPVPATTPAAGGSVPAYGTGTIGTIVVPSTTTGGLPLFTGGAAAKKVGGSLAFAGVVALFAL</sequence>
<dbReference type="EMBL" id="ML977153">
    <property type="protein sequence ID" value="KAF1987185.1"/>
    <property type="molecule type" value="Genomic_DNA"/>
</dbReference>
<feature type="chain" id="PRO_5026189603" description="Extracellular membrane protein CFEM domain-containing protein" evidence="2">
    <location>
        <begin position="20"/>
        <end position="739"/>
    </location>
</feature>
<dbReference type="OrthoDB" id="5431405at2759"/>
<proteinExistence type="predicted"/>